<reference evidence="2" key="1">
    <citation type="submission" date="2017-09" db="EMBL/GenBank/DDBJ databases">
        <title>Depth-based differentiation of microbial function through sediment-hosted aquifers and enrichment of novel symbionts in the deep terrestrial subsurface.</title>
        <authorList>
            <person name="Probst A.J."/>
            <person name="Ladd B."/>
            <person name="Jarett J.K."/>
            <person name="Geller-Mcgrath D.E."/>
            <person name="Sieber C.M.K."/>
            <person name="Emerson J.B."/>
            <person name="Anantharaman K."/>
            <person name="Thomas B.C."/>
            <person name="Malmstrom R."/>
            <person name="Stieglmeier M."/>
            <person name="Klingl A."/>
            <person name="Woyke T."/>
            <person name="Ryan C.M."/>
            <person name="Banfield J.F."/>
        </authorList>
    </citation>
    <scope>NUCLEOTIDE SEQUENCE [LARGE SCALE GENOMIC DNA]</scope>
</reference>
<name>A0A2M7R7T6_9BACT</name>
<accession>A0A2M7R7T6</accession>
<comment type="caution">
    <text evidence="1">The sequence shown here is derived from an EMBL/GenBank/DDBJ whole genome shotgun (WGS) entry which is preliminary data.</text>
</comment>
<dbReference type="AlphaFoldDB" id="A0A2M7R7T6"/>
<organism evidence="1 2">
    <name type="scientific">Candidatus Nealsonbacteria bacterium CG_4_10_14_0_8_um_filter_35_10</name>
    <dbReference type="NCBI Taxonomy" id="1974683"/>
    <lineage>
        <taxon>Bacteria</taxon>
        <taxon>Candidatus Nealsoniibacteriota</taxon>
    </lineage>
</organism>
<sequence length="73" mass="8393">MNGFLTFTSKNRKKMLIPAKIIELAKTTKRIKIMRPVSQAHFSSLDNPCARQRNTKPWRATTISRGLARKEHA</sequence>
<gene>
    <name evidence="1" type="ORF">COY72_02095</name>
</gene>
<evidence type="ECO:0000313" key="2">
    <source>
        <dbReference type="Proteomes" id="UP000230055"/>
    </source>
</evidence>
<dbReference type="EMBL" id="PFLX01000053">
    <property type="protein sequence ID" value="PIY90705.1"/>
    <property type="molecule type" value="Genomic_DNA"/>
</dbReference>
<proteinExistence type="predicted"/>
<evidence type="ECO:0000313" key="1">
    <source>
        <dbReference type="EMBL" id="PIY90705.1"/>
    </source>
</evidence>
<dbReference type="Proteomes" id="UP000230055">
    <property type="component" value="Unassembled WGS sequence"/>
</dbReference>
<protein>
    <submittedName>
        <fullName evidence="1">Uncharacterized protein</fullName>
    </submittedName>
</protein>